<feature type="site" description="Transition state stabilizer" evidence="9">
    <location>
        <position position="226"/>
    </location>
</feature>
<dbReference type="HAMAP" id="MF_00082">
    <property type="entry name" value="ArgB"/>
    <property type="match status" value="1"/>
</dbReference>
<keyword evidence="4 9" id="KW-0808">Transferase</keyword>
<comment type="similarity">
    <text evidence="9">Belongs to the acetylglutamate kinase family. ArgB subfamily.</text>
</comment>
<comment type="pathway">
    <text evidence="1 9">Amino-acid biosynthesis; L-arginine biosynthesis; N(2)-acetyl-L-ornithine from L-glutamate: step 2/4.</text>
</comment>
<organism evidence="11 12">
    <name type="scientific">Duncaniella freteri</name>
    <dbReference type="NCBI Taxonomy" id="2530391"/>
    <lineage>
        <taxon>Bacteria</taxon>
        <taxon>Pseudomonadati</taxon>
        <taxon>Bacteroidota</taxon>
        <taxon>Bacteroidia</taxon>
        <taxon>Bacteroidales</taxon>
        <taxon>Muribaculaceae</taxon>
        <taxon>Duncaniella</taxon>
    </lineage>
</organism>
<dbReference type="InterPro" id="IPR036393">
    <property type="entry name" value="AceGlu_kinase-like_sf"/>
</dbReference>
<keyword evidence="5 9" id="KW-0547">Nucleotide-binding</keyword>
<keyword evidence="9" id="KW-0963">Cytoplasm</keyword>
<comment type="catalytic activity">
    <reaction evidence="8 9">
        <text>N-acetyl-L-glutamate + ATP = N-acetyl-L-glutamyl 5-phosphate + ADP</text>
        <dbReference type="Rhea" id="RHEA:14629"/>
        <dbReference type="ChEBI" id="CHEBI:30616"/>
        <dbReference type="ChEBI" id="CHEBI:44337"/>
        <dbReference type="ChEBI" id="CHEBI:57936"/>
        <dbReference type="ChEBI" id="CHEBI:456216"/>
        <dbReference type="EC" id="2.7.2.8"/>
    </reaction>
</comment>
<sequence length="259" mass="27270">MDRDIKVVKIGGNIVDNPDALARFLRDFTALEGRKILVHGGGKEATRLGARLEIPSVMIDGRRVTSRDTLDVVTMVYAGLVNKRIVSQLQAIGCNAVGLSGADGDSIRSTRRSPQPVDYGYVGDINTDGVNVSLIGSLLDAGLTPVFCAITHDGNGSLLNCNADSVASAVAIGMSAVAPVDLIYCFEQPGVMRDICCPESLIAHITAESYSALRSNGTVGQGMIPKLDNSFRAIDAGVRSVIIKHASNLNNDTGTVLSK</sequence>
<keyword evidence="12" id="KW-1185">Reference proteome</keyword>
<dbReference type="GO" id="GO:0005737">
    <property type="term" value="C:cytoplasm"/>
    <property type="evidence" value="ECO:0007669"/>
    <property type="project" value="UniProtKB-SubCell"/>
</dbReference>
<evidence type="ECO:0000256" key="4">
    <source>
        <dbReference type="ARBA" id="ARBA00022679"/>
    </source>
</evidence>
<keyword evidence="6 9" id="KW-0418">Kinase</keyword>
<dbReference type="GO" id="GO:0042450">
    <property type="term" value="P:L-arginine biosynthetic process via ornithine"/>
    <property type="evidence" value="ECO:0007669"/>
    <property type="project" value="UniProtKB-UniRule"/>
</dbReference>
<dbReference type="NCBIfam" id="TIGR00761">
    <property type="entry name" value="argB"/>
    <property type="match status" value="1"/>
</dbReference>
<dbReference type="InterPro" id="IPR037528">
    <property type="entry name" value="ArgB"/>
</dbReference>
<dbReference type="AlphaFoldDB" id="A0A4Z0V610"/>
<evidence type="ECO:0000256" key="1">
    <source>
        <dbReference type="ARBA" id="ARBA00004828"/>
    </source>
</evidence>
<evidence type="ECO:0000256" key="5">
    <source>
        <dbReference type="ARBA" id="ARBA00022741"/>
    </source>
</evidence>
<dbReference type="PANTHER" id="PTHR23342:SF0">
    <property type="entry name" value="N-ACETYLGLUTAMATE SYNTHASE, MITOCHONDRIAL"/>
    <property type="match status" value="1"/>
</dbReference>
<reference evidence="11 12" key="1">
    <citation type="submission" date="2019-02" db="EMBL/GenBank/DDBJ databases">
        <title>Isolation and identification of novel species under the genus Muribaculum.</title>
        <authorList>
            <person name="Miyake S."/>
            <person name="Ding Y."/>
            <person name="Low A."/>
            <person name="Soh M."/>
            <person name="Seedorf H."/>
        </authorList>
    </citation>
    <scope>NUCLEOTIDE SEQUENCE [LARGE SCALE GENOMIC DNA]</scope>
    <source>
        <strain evidence="11 12">TLL-A3</strain>
    </source>
</reference>
<name>A0A4Z0V610_9BACT</name>
<evidence type="ECO:0000256" key="8">
    <source>
        <dbReference type="ARBA" id="ARBA00048141"/>
    </source>
</evidence>
<evidence type="ECO:0000259" key="10">
    <source>
        <dbReference type="Pfam" id="PF00696"/>
    </source>
</evidence>
<dbReference type="InterPro" id="IPR001048">
    <property type="entry name" value="Asp/Glu/Uridylate_kinase"/>
</dbReference>
<protein>
    <recommendedName>
        <fullName evidence="9">Acetylglutamate kinase</fullName>
        <ecNumber evidence="9">2.7.2.8</ecNumber>
    </recommendedName>
    <alternativeName>
        <fullName evidence="9">N-acetyl-L-glutamate 5-phosphotransferase</fullName>
    </alternativeName>
    <alternativeName>
        <fullName evidence="9">NAG kinase</fullName>
        <shortName evidence="9">NAGK</shortName>
    </alternativeName>
</protein>
<evidence type="ECO:0000256" key="9">
    <source>
        <dbReference type="HAMAP-Rule" id="MF_00082"/>
    </source>
</evidence>
<keyword evidence="2 9" id="KW-0055">Arginine biosynthesis</keyword>
<dbReference type="RefSeq" id="WP_135470485.1">
    <property type="nucleotide sequence ID" value="NZ_CASCNC010000010.1"/>
</dbReference>
<evidence type="ECO:0000256" key="3">
    <source>
        <dbReference type="ARBA" id="ARBA00022605"/>
    </source>
</evidence>
<evidence type="ECO:0000256" key="2">
    <source>
        <dbReference type="ARBA" id="ARBA00022571"/>
    </source>
</evidence>
<comment type="function">
    <text evidence="9">Catalyzes the ATP-dependent phosphorylation of N-acetyl-L-glutamate.</text>
</comment>
<keyword evidence="3 9" id="KW-0028">Amino-acid biosynthesis</keyword>
<dbReference type="PANTHER" id="PTHR23342">
    <property type="entry name" value="N-ACETYLGLUTAMATE SYNTHASE"/>
    <property type="match status" value="1"/>
</dbReference>
<proteinExistence type="inferred from homology"/>
<dbReference type="EMBL" id="SJSA01000001">
    <property type="protein sequence ID" value="TGG39714.1"/>
    <property type="molecule type" value="Genomic_DNA"/>
</dbReference>
<feature type="site" description="Transition state stabilizer" evidence="9">
    <location>
        <position position="9"/>
    </location>
</feature>
<dbReference type="CDD" id="cd04238">
    <property type="entry name" value="AAK_NAGK-like"/>
    <property type="match status" value="1"/>
</dbReference>
<feature type="binding site" evidence="9">
    <location>
        <begin position="41"/>
        <end position="42"/>
    </location>
    <ligand>
        <name>substrate</name>
    </ligand>
</feature>
<accession>A0A4Z0V610</accession>
<dbReference type="InterPro" id="IPR004662">
    <property type="entry name" value="AcgluKinase_fam"/>
</dbReference>
<feature type="binding site" evidence="9">
    <location>
        <position position="63"/>
    </location>
    <ligand>
        <name>substrate</name>
    </ligand>
</feature>
<dbReference type="PIRSF" id="PIRSF000728">
    <property type="entry name" value="NAGK"/>
    <property type="match status" value="1"/>
</dbReference>
<dbReference type="Pfam" id="PF00696">
    <property type="entry name" value="AA_kinase"/>
    <property type="match status" value="1"/>
</dbReference>
<keyword evidence="7 9" id="KW-0067">ATP-binding</keyword>
<evidence type="ECO:0000313" key="11">
    <source>
        <dbReference type="EMBL" id="TGG39714.1"/>
    </source>
</evidence>
<feature type="binding site" evidence="9">
    <location>
        <position position="160"/>
    </location>
    <ligand>
        <name>substrate</name>
    </ligand>
</feature>
<comment type="caution">
    <text evidence="11">The sequence shown here is derived from an EMBL/GenBank/DDBJ whole genome shotgun (WGS) entry which is preliminary data.</text>
</comment>
<dbReference type="GO" id="GO:0005524">
    <property type="term" value="F:ATP binding"/>
    <property type="evidence" value="ECO:0007669"/>
    <property type="project" value="UniProtKB-UniRule"/>
</dbReference>
<dbReference type="SUPFAM" id="SSF53633">
    <property type="entry name" value="Carbamate kinase-like"/>
    <property type="match status" value="1"/>
</dbReference>
<dbReference type="Gene3D" id="3.40.1160.10">
    <property type="entry name" value="Acetylglutamate kinase-like"/>
    <property type="match status" value="1"/>
</dbReference>
<dbReference type="UniPathway" id="UPA00068">
    <property type="reaction ID" value="UER00107"/>
</dbReference>
<comment type="subcellular location">
    <subcellularLocation>
        <location evidence="9">Cytoplasm</location>
    </subcellularLocation>
</comment>
<dbReference type="EC" id="2.7.2.8" evidence="9"/>
<evidence type="ECO:0000313" key="12">
    <source>
        <dbReference type="Proteomes" id="UP000297635"/>
    </source>
</evidence>
<evidence type="ECO:0000256" key="7">
    <source>
        <dbReference type="ARBA" id="ARBA00022840"/>
    </source>
</evidence>
<gene>
    <name evidence="9 11" type="primary">argB</name>
    <name evidence="11" type="ORF">EZ315_02970</name>
</gene>
<evidence type="ECO:0000256" key="6">
    <source>
        <dbReference type="ARBA" id="ARBA00022777"/>
    </source>
</evidence>
<feature type="domain" description="Aspartate/glutamate/uridylate kinase" evidence="10">
    <location>
        <begin position="5"/>
        <end position="244"/>
    </location>
</feature>
<dbReference type="Proteomes" id="UP000297635">
    <property type="component" value="Unassembled WGS sequence"/>
</dbReference>
<dbReference type="GO" id="GO:0003991">
    <property type="term" value="F:acetylglutamate kinase activity"/>
    <property type="evidence" value="ECO:0007669"/>
    <property type="project" value="UniProtKB-UniRule"/>
</dbReference>